<evidence type="ECO:0000256" key="2">
    <source>
        <dbReference type="ARBA" id="ARBA00009634"/>
    </source>
</evidence>
<dbReference type="PROSITE" id="PS50104">
    <property type="entry name" value="TIR"/>
    <property type="match status" value="1"/>
</dbReference>
<evidence type="ECO:0000256" key="6">
    <source>
        <dbReference type="ARBA" id="ARBA00022989"/>
    </source>
</evidence>
<dbReference type="eggNOG" id="KOG4641">
    <property type="taxonomic scope" value="Eukaryota"/>
</dbReference>
<dbReference type="STRING" id="126957.T1IMZ7"/>
<feature type="domain" description="TIR" evidence="11">
    <location>
        <begin position="457"/>
        <end position="593"/>
    </location>
</feature>
<dbReference type="GO" id="GO:0005886">
    <property type="term" value="C:plasma membrane"/>
    <property type="evidence" value="ECO:0007669"/>
    <property type="project" value="TreeGrafter"/>
</dbReference>
<keyword evidence="6 9" id="KW-1133">Transmembrane helix</keyword>
<dbReference type="InterPro" id="IPR032675">
    <property type="entry name" value="LRR_dom_sf"/>
</dbReference>
<dbReference type="SMART" id="SM00255">
    <property type="entry name" value="TIR"/>
    <property type="match status" value="1"/>
</dbReference>
<dbReference type="GO" id="GO:0038023">
    <property type="term" value="F:signaling receptor activity"/>
    <property type="evidence" value="ECO:0007669"/>
    <property type="project" value="TreeGrafter"/>
</dbReference>
<dbReference type="SUPFAM" id="SSF52058">
    <property type="entry name" value="L domain-like"/>
    <property type="match status" value="1"/>
</dbReference>
<sequence>MFYLFKYLSIALWLSRFIFCKSQDLIVHSVAGSKVHVYNNADGNIQVNSNSHTDVKVENNVNRMHYVITGDTFEMSNNCIQNYNVSAVDYHEYGKIANYVCSNCCLGKIENDMFKGITRKVDISFNNITKLNDNALKEFQNIPEIILSHNNITNVNLTQFQAIYKDKKINFDLSYNPFVCDCKLNKFIQYLKGNQNETFTFHTVNIFCAKPTELNGTPLTTINENLFCDYTENCPEHCHCSVDDIENFPFVLIDCNNSNLTHFPNITSVGPSVAIQLNLSHNQISSLPSTVKSDPTWKKISILDLSYNHFTTLKDLPVLPNLTTLYLHNNFLSEFDHAIIANLSNLIHLTLTNNPWLCTCKMSKFVLKSSVIEEKNLITCKKDELLYNITNDDQICTRLRSSSFNWLVLFLPIIVIVIVISVIVILFINYKSEIVYYMFSKGICLGFVCEDDIDADKVYDAFVSYSSADEDWITDFLVPGLEASIPPYKLCLHNRDWIGGEFIIDQIIRSVESSRRNIIVLTDNYLKSKWSRLEFDVAYEQGLKDQVRRVMIIVPNEVPDLSQIEPEFKTFITLTTYIQANKPHFWRTLRASMPRAKSIRKPSGTKNSVI</sequence>
<dbReference type="EMBL" id="AFFK01017377">
    <property type="status" value="NOT_ANNOTATED_CDS"/>
    <property type="molecule type" value="Genomic_DNA"/>
</dbReference>
<dbReference type="Pfam" id="PF01582">
    <property type="entry name" value="TIR"/>
    <property type="match status" value="1"/>
</dbReference>
<organism evidence="12 13">
    <name type="scientific">Strigamia maritima</name>
    <name type="common">European centipede</name>
    <name type="synonym">Geophilus maritimus</name>
    <dbReference type="NCBI Taxonomy" id="126957"/>
    <lineage>
        <taxon>Eukaryota</taxon>
        <taxon>Metazoa</taxon>
        <taxon>Ecdysozoa</taxon>
        <taxon>Arthropoda</taxon>
        <taxon>Myriapoda</taxon>
        <taxon>Chilopoda</taxon>
        <taxon>Pleurostigmophora</taxon>
        <taxon>Geophilomorpha</taxon>
        <taxon>Linotaeniidae</taxon>
        <taxon>Strigamia</taxon>
    </lineage>
</organism>
<dbReference type="PRINTS" id="PR01537">
    <property type="entry name" value="INTRLKN1R1F"/>
</dbReference>
<dbReference type="SUPFAM" id="SSF52075">
    <property type="entry name" value="Outer arm dynein light chain 1"/>
    <property type="match status" value="1"/>
</dbReference>
<dbReference type="Gene3D" id="3.40.50.10140">
    <property type="entry name" value="Toll/interleukin-1 receptor homology (TIR) domain"/>
    <property type="match status" value="1"/>
</dbReference>
<dbReference type="InterPro" id="IPR000157">
    <property type="entry name" value="TIR_dom"/>
</dbReference>
<evidence type="ECO:0000256" key="9">
    <source>
        <dbReference type="SAM" id="Phobius"/>
    </source>
</evidence>
<evidence type="ECO:0000256" key="7">
    <source>
        <dbReference type="ARBA" id="ARBA00023136"/>
    </source>
</evidence>
<evidence type="ECO:0000259" key="11">
    <source>
        <dbReference type="PROSITE" id="PS50104"/>
    </source>
</evidence>
<keyword evidence="5 10" id="KW-0732">Signal</keyword>
<comment type="similarity">
    <text evidence="2">Belongs to the Toll-like receptor family.</text>
</comment>
<feature type="chain" id="PRO_5004578664" description="TIR domain-containing protein" evidence="10">
    <location>
        <begin position="23"/>
        <end position="610"/>
    </location>
</feature>
<feature type="signal peptide" evidence="10">
    <location>
        <begin position="1"/>
        <end position="22"/>
    </location>
</feature>
<evidence type="ECO:0000256" key="1">
    <source>
        <dbReference type="ARBA" id="ARBA00004167"/>
    </source>
</evidence>
<evidence type="ECO:0000256" key="3">
    <source>
        <dbReference type="ARBA" id="ARBA00022614"/>
    </source>
</evidence>
<keyword evidence="13" id="KW-1185">Reference proteome</keyword>
<dbReference type="AlphaFoldDB" id="T1IMZ7"/>
<evidence type="ECO:0000256" key="5">
    <source>
        <dbReference type="ARBA" id="ARBA00022729"/>
    </source>
</evidence>
<dbReference type="GO" id="GO:0002224">
    <property type="term" value="P:toll-like receptor signaling pathway"/>
    <property type="evidence" value="ECO:0007669"/>
    <property type="project" value="TreeGrafter"/>
</dbReference>
<dbReference type="InterPro" id="IPR001611">
    <property type="entry name" value="Leu-rich_rpt"/>
</dbReference>
<proteinExistence type="inferred from homology"/>
<dbReference type="EnsemblMetazoa" id="SMAR002366-RA">
    <property type="protein sequence ID" value="SMAR002366-PA"/>
    <property type="gene ID" value="SMAR002366"/>
</dbReference>
<name>T1IMZ7_STRMM</name>
<dbReference type="Proteomes" id="UP000014500">
    <property type="component" value="Unassembled WGS sequence"/>
</dbReference>
<comment type="subcellular location">
    <subcellularLocation>
        <location evidence="1">Membrane</location>
        <topology evidence="1">Single-pass membrane protein</topology>
    </subcellularLocation>
</comment>
<dbReference type="InterPro" id="IPR035897">
    <property type="entry name" value="Toll_tir_struct_dom_sf"/>
</dbReference>
<dbReference type="SUPFAM" id="SSF52200">
    <property type="entry name" value="Toll/Interleukin receptor TIR domain"/>
    <property type="match status" value="1"/>
</dbReference>
<evidence type="ECO:0000313" key="12">
    <source>
        <dbReference type="EnsemblMetazoa" id="SMAR002366-PA"/>
    </source>
</evidence>
<dbReference type="Gene3D" id="3.80.10.10">
    <property type="entry name" value="Ribonuclease Inhibitor"/>
    <property type="match status" value="2"/>
</dbReference>
<evidence type="ECO:0000256" key="8">
    <source>
        <dbReference type="ARBA" id="ARBA00023170"/>
    </source>
</evidence>
<evidence type="ECO:0000256" key="10">
    <source>
        <dbReference type="SAM" id="SignalP"/>
    </source>
</evidence>
<keyword evidence="7 9" id="KW-0472">Membrane</keyword>
<protein>
    <recommendedName>
        <fullName evidence="11">TIR domain-containing protein</fullName>
    </recommendedName>
</protein>
<keyword evidence="4 9" id="KW-0812">Transmembrane</keyword>
<dbReference type="SMART" id="SM00082">
    <property type="entry name" value="LRRCT"/>
    <property type="match status" value="2"/>
</dbReference>
<dbReference type="PhylomeDB" id="T1IMZ7"/>
<dbReference type="PANTHER" id="PTHR24365">
    <property type="entry name" value="TOLL-LIKE RECEPTOR"/>
    <property type="match status" value="1"/>
</dbReference>
<dbReference type="PANTHER" id="PTHR24365:SF541">
    <property type="entry name" value="PROTEIN TOLL-RELATED"/>
    <property type="match status" value="1"/>
</dbReference>
<reference evidence="12" key="2">
    <citation type="submission" date="2015-02" db="UniProtKB">
        <authorList>
            <consortium name="EnsemblMetazoa"/>
        </authorList>
    </citation>
    <scope>IDENTIFICATION</scope>
</reference>
<keyword evidence="8" id="KW-0675">Receptor</keyword>
<evidence type="ECO:0000313" key="13">
    <source>
        <dbReference type="Proteomes" id="UP000014500"/>
    </source>
</evidence>
<evidence type="ECO:0000256" key="4">
    <source>
        <dbReference type="ARBA" id="ARBA00022692"/>
    </source>
</evidence>
<accession>T1IMZ7</accession>
<keyword evidence="3" id="KW-0433">Leucine-rich repeat</keyword>
<feature type="transmembrane region" description="Helical" evidence="9">
    <location>
        <begin position="404"/>
        <end position="428"/>
    </location>
</feature>
<dbReference type="InterPro" id="IPR000483">
    <property type="entry name" value="Cys-rich_flank_reg_C"/>
</dbReference>
<dbReference type="OMA" id="KECAMAN"/>
<dbReference type="PROSITE" id="PS51450">
    <property type="entry name" value="LRR"/>
    <property type="match status" value="1"/>
</dbReference>
<dbReference type="HOGENOM" id="CLU_014808_1_0_1"/>
<reference evidence="13" key="1">
    <citation type="submission" date="2011-05" db="EMBL/GenBank/DDBJ databases">
        <authorList>
            <person name="Richards S.R."/>
            <person name="Qu J."/>
            <person name="Jiang H."/>
            <person name="Jhangiani S.N."/>
            <person name="Agravi P."/>
            <person name="Goodspeed R."/>
            <person name="Gross S."/>
            <person name="Mandapat C."/>
            <person name="Jackson L."/>
            <person name="Mathew T."/>
            <person name="Pu L."/>
            <person name="Thornton R."/>
            <person name="Saada N."/>
            <person name="Wilczek-Boney K.B."/>
            <person name="Lee S."/>
            <person name="Kovar C."/>
            <person name="Wu Y."/>
            <person name="Scherer S.E."/>
            <person name="Worley K.C."/>
            <person name="Muzny D.M."/>
            <person name="Gibbs R."/>
        </authorList>
    </citation>
    <scope>NUCLEOTIDE SEQUENCE</scope>
    <source>
        <strain evidence="13">Brora</strain>
    </source>
</reference>